<organism evidence="6 7">
    <name type="scientific">Diplodia corticola</name>
    <dbReference type="NCBI Taxonomy" id="236234"/>
    <lineage>
        <taxon>Eukaryota</taxon>
        <taxon>Fungi</taxon>
        <taxon>Dikarya</taxon>
        <taxon>Ascomycota</taxon>
        <taxon>Pezizomycotina</taxon>
        <taxon>Dothideomycetes</taxon>
        <taxon>Dothideomycetes incertae sedis</taxon>
        <taxon>Botryosphaeriales</taxon>
        <taxon>Botryosphaeriaceae</taxon>
        <taxon>Diplodia</taxon>
    </lineage>
</organism>
<evidence type="ECO:0000256" key="4">
    <source>
        <dbReference type="ARBA" id="ARBA00023004"/>
    </source>
</evidence>
<keyword evidence="7" id="KW-1185">Reference proteome</keyword>
<proteinExistence type="inferred from homology"/>
<dbReference type="GO" id="GO:0016705">
    <property type="term" value="F:oxidoreductase activity, acting on paired donors, with incorporation or reduction of molecular oxygen"/>
    <property type="evidence" value="ECO:0007669"/>
    <property type="project" value="InterPro"/>
</dbReference>
<comment type="similarity">
    <text evidence="2">Belongs to the cytochrome P450 family.</text>
</comment>
<dbReference type="Gene3D" id="1.10.630.10">
    <property type="entry name" value="Cytochrome P450"/>
    <property type="match status" value="1"/>
</dbReference>
<evidence type="ECO:0000256" key="2">
    <source>
        <dbReference type="ARBA" id="ARBA00010617"/>
    </source>
</evidence>
<dbReference type="Pfam" id="PF00067">
    <property type="entry name" value="p450"/>
    <property type="match status" value="1"/>
</dbReference>
<keyword evidence="4 5" id="KW-0408">Iron</keyword>
<dbReference type="GO" id="GO:0004497">
    <property type="term" value="F:monooxygenase activity"/>
    <property type="evidence" value="ECO:0007669"/>
    <property type="project" value="InterPro"/>
</dbReference>
<feature type="binding site" description="axial binding residue" evidence="5">
    <location>
        <position position="507"/>
    </location>
    <ligand>
        <name>heme</name>
        <dbReference type="ChEBI" id="CHEBI:30413"/>
    </ligand>
    <ligandPart>
        <name>Fe</name>
        <dbReference type="ChEBI" id="CHEBI:18248"/>
    </ligandPart>
</feature>
<comment type="cofactor">
    <cofactor evidence="1 5">
        <name>heme</name>
        <dbReference type="ChEBI" id="CHEBI:30413"/>
    </cofactor>
</comment>
<gene>
    <name evidence="6" type="ORF">BKCO1_4100016</name>
</gene>
<dbReference type="InterPro" id="IPR050121">
    <property type="entry name" value="Cytochrome_P450_monoxygenase"/>
</dbReference>
<evidence type="ECO:0000256" key="1">
    <source>
        <dbReference type="ARBA" id="ARBA00001971"/>
    </source>
</evidence>
<keyword evidence="5" id="KW-0349">Heme</keyword>
<dbReference type="InterPro" id="IPR001128">
    <property type="entry name" value="Cyt_P450"/>
</dbReference>
<name>A0A1J9RW43_9PEZI</name>
<dbReference type="PANTHER" id="PTHR24305">
    <property type="entry name" value="CYTOCHROME P450"/>
    <property type="match status" value="1"/>
</dbReference>
<protein>
    <submittedName>
        <fullName evidence="6">Cytochrome p450</fullName>
    </submittedName>
</protein>
<dbReference type="GO" id="GO:0005506">
    <property type="term" value="F:iron ion binding"/>
    <property type="evidence" value="ECO:0007669"/>
    <property type="project" value="InterPro"/>
</dbReference>
<dbReference type="PRINTS" id="PR00385">
    <property type="entry name" value="P450"/>
</dbReference>
<evidence type="ECO:0000256" key="5">
    <source>
        <dbReference type="PIRSR" id="PIRSR602403-1"/>
    </source>
</evidence>
<sequence length="575" mass="63790">MHQEFFLGQAGSEYHRLKIDTSVYATVQQLRSALGRSFSFADPDAARIYSSEHGELTSLEKIQSHISPLELRVNADGPVITPAGPRPLPVVGNHYEVYPDALGNYDRLFARYGRMFKTVNMGTTIYHTNDPEIARFVLREGDFFTKTTSDPAHPLFYMQEQTALFTCDSASPAYPLAHKFVPPALSPRAVAHHTPLVQQAARSIFPVLDELDRADRAFNVYQYMFKMGGQVIWRVVVGQDVAHFAAVDSPPTPAIRLFGEYLGLMKKMSLRPSWFGALPFGSPARLRAVRNELFATVERAMDAAVTPGADTLPLRDPLSQQRAACVADFLARARDDAGAALPRDVLLGNVTVLLGAGFVTSASLLSWSLYALVTYPGNQERLLQEIVDHGLDADADADANANAARPWSYEQVHRLRFLDAFVKETQRLHSPSFQTARNAKTDVVLPGGYLVPKGGVVIACFPSMHKNPRFWDNPARFDPDRWMGDGVAAEAARKGLYTPFAAGARGCVGFNLALLEVKMVLVELVYRYHFEDASPEPVVYDPEFLVTRPLNFYASPVRRTKWPAKSAVEERVGEK</sequence>
<dbReference type="OrthoDB" id="1470350at2759"/>
<dbReference type="PRINTS" id="PR00465">
    <property type="entry name" value="EP450IV"/>
</dbReference>
<dbReference type="GO" id="GO:0020037">
    <property type="term" value="F:heme binding"/>
    <property type="evidence" value="ECO:0007669"/>
    <property type="project" value="InterPro"/>
</dbReference>
<evidence type="ECO:0000313" key="6">
    <source>
        <dbReference type="EMBL" id="OJD32060.1"/>
    </source>
</evidence>
<reference evidence="6 7" key="1">
    <citation type="submission" date="2016-10" db="EMBL/GenBank/DDBJ databases">
        <title>Proteomics and genomics reveal pathogen-plant mechanisms compatible with a hemibiotrophic lifestyle of Diplodia corticola.</title>
        <authorList>
            <person name="Fernandes I."/>
            <person name="De Jonge R."/>
            <person name="Van De Peer Y."/>
            <person name="Devreese B."/>
            <person name="Alves A."/>
            <person name="Esteves A.C."/>
        </authorList>
    </citation>
    <scope>NUCLEOTIDE SEQUENCE [LARGE SCALE GENOMIC DNA]</scope>
    <source>
        <strain evidence="6 7">CBS 112549</strain>
    </source>
</reference>
<comment type="caution">
    <text evidence="6">The sequence shown here is derived from an EMBL/GenBank/DDBJ whole genome shotgun (WGS) entry which is preliminary data.</text>
</comment>
<dbReference type="PANTHER" id="PTHR24305:SF87">
    <property type="entry name" value="CYTOCHROME P450 MONOOXYGENASE ALND-RELATED"/>
    <property type="match status" value="1"/>
</dbReference>
<dbReference type="EMBL" id="MNUE01000041">
    <property type="protein sequence ID" value="OJD32060.1"/>
    <property type="molecule type" value="Genomic_DNA"/>
</dbReference>
<dbReference type="STRING" id="236234.A0A1J9RW43"/>
<dbReference type="InterPro" id="IPR036396">
    <property type="entry name" value="Cyt_P450_sf"/>
</dbReference>
<dbReference type="RefSeq" id="XP_020128320.1">
    <property type="nucleotide sequence ID" value="XM_020275775.1"/>
</dbReference>
<evidence type="ECO:0000313" key="7">
    <source>
        <dbReference type="Proteomes" id="UP000183809"/>
    </source>
</evidence>
<dbReference type="AlphaFoldDB" id="A0A1J9RW43"/>
<dbReference type="FunFam" id="1.10.630.10:FF:000090">
    <property type="entry name" value="Cytochrome P450 monooxygenase"/>
    <property type="match status" value="1"/>
</dbReference>
<dbReference type="CDD" id="cd00302">
    <property type="entry name" value="cytochrome_P450"/>
    <property type="match status" value="1"/>
</dbReference>
<dbReference type="Proteomes" id="UP000183809">
    <property type="component" value="Unassembled WGS sequence"/>
</dbReference>
<keyword evidence="3 5" id="KW-0479">Metal-binding</keyword>
<dbReference type="GeneID" id="31016036"/>
<evidence type="ECO:0000256" key="3">
    <source>
        <dbReference type="ARBA" id="ARBA00022723"/>
    </source>
</evidence>
<dbReference type="SUPFAM" id="SSF48264">
    <property type="entry name" value="Cytochrome P450"/>
    <property type="match status" value="1"/>
</dbReference>
<dbReference type="InterPro" id="IPR002403">
    <property type="entry name" value="Cyt_P450_E_grp-IV"/>
</dbReference>
<accession>A0A1J9RW43</accession>